<dbReference type="EMBL" id="CAJVQB010031779">
    <property type="protein sequence ID" value="CAG8817405.1"/>
    <property type="molecule type" value="Genomic_DNA"/>
</dbReference>
<dbReference type="Proteomes" id="UP000789901">
    <property type="component" value="Unassembled WGS sequence"/>
</dbReference>
<keyword evidence="2" id="KW-1185">Reference proteome</keyword>
<comment type="caution">
    <text evidence="1">The sequence shown here is derived from an EMBL/GenBank/DDBJ whole genome shotgun (WGS) entry which is preliminary data.</text>
</comment>
<reference evidence="1 2" key="1">
    <citation type="submission" date="2021-06" db="EMBL/GenBank/DDBJ databases">
        <authorList>
            <person name="Kallberg Y."/>
            <person name="Tangrot J."/>
            <person name="Rosling A."/>
        </authorList>
    </citation>
    <scope>NUCLEOTIDE SEQUENCE [LARGE SCALE GENOMIC DNA]</scope>
    <source>
        <strain evidence="1 2">120-4 pot B 10/14</strain>
    </source>
</reference>
<sequence>MYSEYEKNKNIIDISDININSINLDNVDNNIVYDGNSINS</sequence>
<evidence type="ECO:0000313" key="2">
    <source>
        <dbReference type="Proteomes" id="UP000789901"/>
    </source>
</evidence>
<organism evidence="1 2">
    <name type="scientific">Gigaspora margarita</name>
    <dbReference type="NCBI Taxonomy" id="4874"/>
    <lineage>
        <taxon>Eukaryota</taxon>
        <taxon>Fungi</taxon>
        <taxon>Fungi incertae sedis</taxon>
        <taxon>Mucoromycota</taxon>
        <taxon>Glomeromycotina</taxon>
        <taxon>Glomeromycetes</taxon>
        <taxon>Diversisporales</taxon>
        <taxon>Gigasporaceae</taxon>
        <taxon>Gigaspora</taxon>
    </lineage>
</organism>
<name>A0ABN7W6U3_GIGMA</name>
<feature type="non-terminal residue" evidence="1">
    <location>
        <position position="40"/>
    </location>
</feature>
<protein>
    <submittedName>
        <fullName evidence="1">8520_t:CDS:1</fullName>
    </submittedName>
</protein>
<gene>
    <name evidence="1" type="ORF">GMARGA_LOCUS26794</name>
</gene>
<proteinExistence type="predicted"/>
<evidence type="ECO:0000313" key="1">
    <source>
        <dbReference type="EMBL" id="CAG8817405.1"/>
    </source>
</evidence>
<accession>A0ABN7W6U3</accession>